<proteinExistence type="predicted"/>
<name>A0A5M4B5P1_9BACT</name>
<evidence type="ECO:0000313" key="2">
    <source>
        <dbReference type="Proteomes" id="UP000391834"/>
    </source>
</evidence>
<sequence length="176" mass="20404">MDLFKTVIWYKEEALPLLTQTKEFYEKLELETAIEFASTGKEPNGKMHSHQRRVGYRKGMLGADELARKIEEIKRCTSFDDIFSITETVKKDIYRLGDLWSYDTALRIGFNLQIYPQQVYVQCGVVKGIKKVLSGGIPKERCVPTSILPFELQELKAYEMENFLCIYGKNKEKVLC</sequence>
<dbReference type="EMBL" id="BLAX01000001">
    <property type="protein sequence ID" value="GET35186.1"/>
    <property type="molecule type" value="Genomic_DNA"/>
</dbReference>
<dbReference type="RefSeq" id="WP_025865886.1">
    <property type="nucleotide sequence ID" value="NZ_BLAX01000001.1"/>
</dbReference>
<dbReference type="Proteomes" id="UP000391834">
    <property type="component" value="Unassembled WGS sequence"/>
</dbReference>
<keyword evidence="2" id="KW-1185">Reference proteome</keyword>
<dbReference type="AlphaFoldDB" id="A0A5M4B5P1"/>
<gene>
    <name evidence="1" type="ORF">PbJCM13498_40490</name>
</gene>
<dbReference type="OrthoDB" id="9156397at2"/>
<organism evidence="1 2">
    <name type="scientific">Prolixibacter bellariivorans</name>
    <dbReference type="NCBI Taxonomy" id="314319"/>
    <lineage>
        <taxon>Bacteria</taxon>
        <taxon>Pseudomonadati</taxon>
        <taxon>Bacteroidota</taxon>
        <taxon>Bacteroidia</taxon>
        <taxon>Marinilabiliales</taxon>
        <taxon>Prolixibacteraceae</taxon>
        <taxon>Prolixibacter</taxon>
    </lineage>
</organism>
<comment type="caution">
    <text evidence="1">The sequence shown here is derived from an EMBL/GenBank/DDBJ whole genome shotgun (WGS) entry which is preliminary data.</text>
</comment>
<protein>
    <submittedName>
        <fullName evidence="1">Uncharacterized protein</fullName>
    </submittedName>
</protein>
<reference evidence="1 2" key="1">
    <citation type="submission" date="2019-10" db="EMBL/GenBank/DDBJ databases">
        <title>Prolixibacter strains distinguished by the presence of nitrate reductase genes were adept at nitrate-dependent anaerobic corrosion of metallic iron and carbon steel.</title>
        <authorList>
            <person name="Iino T."/>
            <person name="Shono N."/>
            <person name="Ito K."/>
            <person name="Nakamura R."/>
            <person name="Sueoka K."/>
            <person name="Harayama S."/>
            <person name="Ohkuma M."/>
        </authorList>
    </citation>
    <scope>NUCLEOTIDE SEQUENCE [LARGE SCALE GENOMIC DNA]</scope>
    <source>
        <strain evidence="1 2">JCM 13498</strain>
    </source>
</reference>
<evidence type="ECO:0000313" key="1">
    <source>
        <dbReference type="EMBL" id="GET35186.1"/>
    </source>
</evidence>
<accession>A0A5M4B5P1</accession>